<evidence type="ECO:0000256" key="2">
    <source>
        <dbReference type="SAM" id="MobiDB-lite"/>
    </source>
</evidence>
<feature type="compositionally biased region" description="Basic and acidic residues" evidence="2">
    <location>
        <begin position="88"/>
        <end position="100"/>
    </location>
</feature>
<reference evidence="5" key="4">
    <citation type="journal article" date="2022" name="Res Sq">
        <title>Comparative Genomics Reveals Insights into the Divergent Evolution of Astigmatic Mites and Household Pest Adaptations.</title>
        <authorList>
            <person name="Xiong Q."/>
            <person name="Wan A.T.-Y."/>
            <person name="Liu X.-Y."/>
            <person name="Fung C.S.-H."/>
            <person name="Xiao X."/>
            <person name="Malainual N."/>
            <person name="Hou J."/>
            <person name="Wang L."/>
            <person name="Wang M."/>
            <person name="Yang K."/>
            <person name="Cui Y."/>
            <person name="Leung E."/>
            <person name="Nong W."/>
            <person name="Shin S.-K."/>
            <person name="Au S."/>
            <person name="Jeong K.Y."/>
            <person name="Chew F.T."/>
            <person name="Hui J."/>
            <person name="Leung T.F."/>
            <person name="Tungtrongchitr A."/>
            <person name="Zhong N."/>
            <person name="Liu Z."/>
            <person name="Tsui S."/>
        </authorList>
    </citation>
    <scope>NUCLEOTIDE SEQUENCE</scope>
    <source>
        <strain evidence="5">Derf</strain>
        <tissue evidence="5">Whole organism</tissue>
    </source>
</reference>
<organism evidence="5 6">
    <name type="scientific">Dermatophagoides farinae</name>
    <name type="common">American house dust mite</name>
    <dbReference type="NCBI Taxonomy" id="6954"/>
    <lineage>
        <taxon>Eukaryota</taxon>
        <taxon>Metazoa</taxon>
        <taxon>Ecdysozoa</taxon>
        <taxon>Arthropoda</taxon>
        <taxon>Chelicerata</taxon>
        <taxon>Arachnida</taxon>
        <taxon>Acari</taxon>
        <taxon>Acariformes</taxon>
        <taxon>Sarcoptiformes</taxon>
        <taxon>Astigmata</taxon>
        <taxon>Psoroptidia</taxon>
        <taxon>Analgoidea</taxon>
        <taxon>Pyroglyphidae</taxon>
        <taxon>Dermatophagoidinae</taxon>
        <taxon>Dermatophagoides</taxon>
    </lineage>
</organism>
<dbReference type="GO" id="GO:0016226">
    <property type="term" value="P:iron-sulfur cluster assembly"/>
    <property type="evidence" value="ECO:0007669"/>
    <property type="project" value="InterPro"/>
</dbReference>
<feature type="region of interest" description="Disordered" evidence="2">
    <location>
        <begin position="86"/>
        <end position="112"/>
    </location>
</feature>
<gene>
    <name evidence="5" type="primary">LYRM4</name>
    <name evidence="5" type="ORF">DERF_007295</name>
    <name evidence="4" type="ORF">HUG17_1718</name>
</gene>
<dbReference type="EMBL" id="ASGP02000003">
    <property type="protein sequence ID" value="KAH9516560.1"/>
    <property type="molecule type" value="Genomic_DNA"/>
</dbReference>
<reference evidence="4" key="3">
    <citation type="journal article" date="2021" name="World Allergy Organ. J.">
        <title>Chromosome-level assembly of Dermatophagoides farinae genome and transcriptome reveals two novel allergens Der f 37 and Der f 39.</title>
        <authorList>
            <person name="Chen J."/>
            <person name="Cai Z."/>
            <person name="Fan D."/>
            <person name="Hu J."/>
            <person name="Hou Y."/>
            <person name="He Y."/>
            <person name="Zhang Z."/>
            <person name="Zhao Z."/>
            <person name="Gao P."/>
            <person name="Hu W."/>
            <person name="Sun J."/>
            <person name="Li J."/>
            <person name="Ji K."/>
        </authorList>
    </citation>
    <scope>NUCLEOTIDE SEQUENCE</scope>
    <source>
        <strain evidence="4">JKM2019</strain>
    </source>
</reference>
<evidence type="ECO:0000256" key="1">
    <source>
        <dbReference type="ARBA" id="ARBA00009508"/>
    </source>
</evidence>
<dbReference type="CDD" id="cd20264">
    <property type="entry name" value="Complex1_LYR_LYRM4"/>
    <property type="match status" value="1"/>
</dbReference>
<reference evidence="5" key="1">
    <citation type="submission" date="2013-05" db="EMBL/GenBank/DDBJ databases">
        <authorList>
            <person name="Yim A.K.Y."/>
            <person name="Chan T.F."/>
            <person name="Ji K.M."/>
            <person name="Liu X.Y."/>
            <person name="Zhou J.W."/>
            <person name="Li R.Q."/>
            <person name="Yang K.Y."/>
            <person name="Li J."/>
            <person name="Li M."/>
            <person name="Law P.T.W."/>
            <person name="Wu Y.L."/>
            <person name="Cai Z.L."/>
            <person name="Qin H."/>
            <person name="Bao Y."/>
            <person name="Leung R.K.K."/>
            <person name="Ng P.K.S."/>
            <person name="Zou J."/>
            <person name="Zhong X.J."/>
            <person name="Ran P.X."/>
            <person name="Zhong N.S."/>
            <person name="Liu Z.G."/>
            <person name="Tsui S.K.W."/>
        </authorList>
    </citation>
    <scope>NUCLEOTIDE SEQUENCE</scope>
    <source>
        <strain evidence="5">Derf</strain>
        <tissue evidence="5">Whole organism</tissue>
    </source>
</reference>
<keyword evidence="6" id="KW-1185">Reference proteome</keyword>
<dbReference type="AlphaFoldDB" id="A0A922I358"/>
<dbReference type="Proteomes" id="UP000790347">
    <property type="component" value="Unassembled WGS sequence"/>
</dbReference>
<feature type="domain" description="Complex 1 LYR protein" evidence="3">
    <location>
        <begin position="8"/>
        <end position="63"/>
    </location>
</feature>
<dbReference type="GO" id="GO:1990221">
    <property type="term" value="C:L-cysteine desulfurase complex"/>
    <property type="evidence" value="ECO:0007669"/>
    <property type="project" value="TreeGrafter"/>
</dbReference>
<comment type="caution">
    <text evidence="5">The sequence shown here is derived from an EMBL/GenBank/DDBJ whole genome shotgun (WGS) entry which is preliminary data.</text>
</comment>
<accession>A0A922I358</accession>
<dbReference type="InterPro" id="IPR045297">
    <property type="entry name" value="Complex1_LYR_LYRM4"/>
</dbReference>
<dbReference type="EMBL" id="SDOV01000001">
    <property type="protein sequence ID" value="KAH7646180.1"/>
    <property type="molecule type" value="Genomic_DNA"/>
</dbReference>
<evidence type="ECO:0000259" key="3">
    <source>
        <dbReference type="Pfam" id="PF05347"/>
    </source>
</evidence>
<name>A0A922I358_DERFA</name>
<dbReference type="InterPro" id="IPR008011">
    <property type="entry name" value="Complex1_LYR_dom"/>
</dbReference>
<dbReference type="Proteomes" id="UP000828236">
    <property type="component" value="Unassembled WGS sequence"/>
</dbReference>
<dbReference type="GO" id="GO:0005739">
    <property type="term" value="C:mitochondrion"/>
    <property type="evidence" value="ECO:0007669"/>
    <property type="project" value="TreeGrafter"/>
</dbReference>
<dbReference type="Pfam" id="PF05347">
    <property type="entry name" value="Complex1_LYR"/>
    <property type="match status" value="1"/>
</dbReference>
<reference evidence="4" key="2">
    <citation type="submission" date="2020-06" db="EMBL/GenBank/DDBJ databases">
        <authorList>
            <person name="Ji K."/>
            <person name="Li J."/>
        </authorList>
    </citation>
    <scope>NUCLEOTIDE SEQUENCE</scope>
    <source>
        <strain evidence="4">JKM2019</strain>
        <tissue evidence="4">Whole body</tissue>
    </source>
</reference>
<comment type="similarity">
    <text evidence="1">Belongs to the complex I LYR family.</text>
</comment>
<protein>
    <submittedName>
        <fullName evidence="4 5">LYR motif-containing protein 4</fullName>
    </submittedName>
</protein>
<evidence type="ECO:0000313" key="6">
    <source>
        <dbReference type="Proteomes" id="UP000790347"/>
    </source>
</evidence>
<evidence type="ECO:0000313" key="4">
    <source>
        <dbReference type="EMBL" id="KAH7646180.1"/>
    </source>
</evidence>
<sequence>MGSNRALILSLYRKMLRESRKFDSYIYREYAWRRIREAFRQNMNETNEQKIRTLIEDAQNNLQIIQRQTLIGSLYPSKKLVVEDPEINTDKLNHPEDDHRQKQRNNFETANR</sequence>
<proteinExistence type="inferred from homology"/>
<dbReference type="PANTHER" id="PTHR13166">
    <property type="entry name" value="PROTEIN C6ORF149"/>
    <property type="match status" value="1"/>
</dbReference>
<evidence type="ECO:0000313" key="5">
    <source>
        <dbReference type="EMBL" id="KAH9516560.1"/>
    </source>
</evidence>
<dbReference type="PANTHER" id="PTHR13166:SF7">
    <property type="entry name" value="LYR MOTIF-CONTAINING PROTEIN 4"/>
    <property type="match status" value="1"/>
</dbReference>
<dbReference type="InterPro" id="IPR051522">
    <property type="entry name" value="ISC_assembly_LYR"/>
</dbReference>